<reference evidence="1" key="1">
    <citation type="submission" date="2020-05" db="EMBL/GenBank/DDBJ databases">
        <title>Large-scale comparative analyses of tick genomes elucidate their genetic diversity and vector capacities.</title>
        <authorList>
            <person name="Jia N."/>
            <person name="Wang J."/>
            <person name="Shi W."/>
            <person name="Du L."/>
            <person name="Sun Y."/>
            <person name="Zhan W."/>
            <person name="Jiang J."/>
            <person name="Wang Q."/>
            <person name="Zhang B."/>
            <person name="Ji P."/>
            <person name="Sakyi L.B."/>
            <person name="Cui X."/>
            <person name="Yuan T."/>
            <person name="Jiang B."/>
            <person name="Yang W."/>
            <person name="Lam T.T.-Y."/>
            <person name="Chang Q."/>
            <person name="Ding S."/>
            <person name="Wang X."/>
            <person name="Zhu J."/>
            <person name="Ruan X."/>
            <person name="Zhao L."/>
            <person name="Wei J."/>
            <person name="Que T."/>
            <person name="Du C."/>
            <person name="Cheng J."/>
            <person name="Dai P."/>
            <person name="Han X."/>
            <person name="Huang E."/>
            <person name="Gao Y."/>
            <person name="Liu J."/>
            <person name="Shao H."/>
            <person name="Ye R."/>
            <person name="Li L."/>
            <person name="Wei W."/>
            <person name="Wang X."/>
            <person name="Wang C."/>
            <person name="Yang T."/>
            <person name="Huo Q."/>
            <person name="Li W."/>
            <person name="Guo W."/>
            <person name="Chen H."/>
            <person name="Zhou L."/>
            <person name="Ni X."/>
            <person name="Tian J."/>
            <person name="Zhou Y."/>
            <person name="Sheng Y."/>
            <person name="Liu T."/>
            <person name="Pan Y."/>
            <person name="Xia L."/>
            <person name="Li J."/>
            <person name="Zhao F."/>
            <person name="Cao W."/>
        </authorList>
    </citation>
    <scope>NUCLEOTIDE SEQUENCE</scope>
    <source>
        <strain evidence="1">Hyas-2018</strain>
    </source>
</reference>
<keyword evidence="2" id="KW-1185">Reference proteome</keyword>
<dbReference type="Proteomes" id="UP000821845">
    <property type="component" value="Chromosome 1"/>
</dbReference>
<name>A0ACB7TNQ2_HYAAI</name>
<protein>
    <submittedName>
        <fullName evidence="1">Uncharacterized protein</fullName>
    </submittedName>
</protein>
<dbReference type="EMBL" id="CM023481">
    <property type="protein sequence ID" value="KAH6946987.1"/>
    <property type="molecule type" value="Genomic_DNA"/>
</dbReference>
<accession>A0ACB7TNQ2</accession>
<evidence type="ECO:0000313" key="1">
    <source>
        <dbReference type="EMBL" id="KAH6946987.1"/>
    </source>
</evidence>
<proteinExistence type="predicted"/>
<organism evidence="1 2">
    <name type="scientific">Hyalomma asiaticum</name>
    <name type="common">Tick</name>
    <dbReference type="NCBI Taxonomy" id="266040"/>
    <lineage>
        <taxon>Eukaryota</taxon>
        <taxon>Metazoa</taxon>
        <taxon>Ecdysozoa</taxon>
        <taxon>Arthropoda</taxon>
        <taxon>Chelicerata</taxon>
        <taxon>Arachnida</taxon>
        <taxon>Acari</taxon>
        <taxon>Parasitiformes</taxon>
        <taxon>Ixodida</taxon>
        <taxon>Ixodoidea</taxon>
        <taxon>Ixodidae</taxon>
        <taxon>Hyalomminae</taxon>
        <taxon>Hyalomma</taxon>
    </lineage>
</organism>
<evidence type="ECO:0000313" key="2">
    <source>
        <dbReference type="Proteomes" id="UP000821845"/>
    </source>
</evidence>
<gene>
    <name evidence="1" type="ORF">HPB50_016410</name>
</gene>
<sequence>MRPRAVWWANSFPWFLTCTGSQISSIISIKMFPFPPFFTGTTAELTNVEITAEATAERLNENTAQVDSASADVAPLPTSTEAVAKLAFVCCYCGAIEGTGLSLVERLDYVEDAVVKHTVANKKQATLLQYFQPNR</sequence>
<comment type="caution">
    <text evidence="1">The sequence shown here is derived from an EMBL/GenBank/DDBJ whole genome shotgun (WGS) entry which is preliminary data.</text>
</comment>